<evidence type="ECO:0000313" key="3">
    <source>
        <dbReference type="EMBL" id="CAL6102008.1"/>
    </source>
</evidence>
<reference evidence="3 4" key="2">
    <citation type="submission" date="2024-07" db="EMBL/GenBank/DDBJ databases">
        <authorList>
            <person name="Akdeniz Z."/>
        </authorList>
    </citation>
    <scope>NUCLEOTIDE SEQUENCE [LARGE SCALE GENOMIC DNA]</scope>
</reference>
<keyword evidence="1" id="KW-0472">Membrane</keyword>
<dbReference type="AlphaFoldDB" id="A0AA86TN68"/>
<reference evidence="2" key="1">
    <citation type="submission" date="2023-06" db="EMBL/GenBank/DDBJ databases">
        <authorList>
            <person name="Kurt Z."/>
        </authorList>
    </citation>
    <scope>NUCLEOTIDE SEQUENCE</scope>
</reference>
<keyword evidence="1" id="KW-1133">Transmembrane helix</keyword>
<organism evidence="2">
    <name type="scientific">Hexamita inflata</name>
    <dbReference type="NCBI Taxonomy" id="28002"/>
    <lineage>
        <taxon>Eukaryota</taxon>
        <taxon>Metamonada</taxon>
        <taxon>Diplomonadida</taxon>
        <taxon>Hexamitidae</taxon>
        <taxon>Hexamitinae</taxon>
        <taxon>Hexamita</taxon>
    </lineage>
</organism>
<keyword evidence="4" id="KW-1185">Reference proteome</keyword>
<dbReference type="EMBL" id="CATOUU010000292">
    <property type="protein sequence ID" value="CAI9923709.1"/>
    <property type="molecule type" value="Genomic_DNA"/>
</dbReference>
<evidence type="ECO:0000256" key="1">
    <source>
        <dbReference type="SAM" id="Phobius"/>
    </source>
</evidence>
<keyword evidence="1" id="KW-0812">Transmembrane</keyword>
<protein>
    <submittedName>
        <fullName evidence="3">Hypothetical_protein</fullName>
    </submittedName>
</protein>
<name>A0AA86TN68_9EUKA</name>
<evidence type="ECO:0000313" key="4">
    <source>
        <dbReference type="Proteomes" id="UP001642409"/>
    </source>
</evidence>
<comment type="caution">
    <text evidence="2">The sequence shown here is derived from an EMBL/GenBank/DDBJ whole genome shotgun (WGS) entry which is preliminary data.</text>
</comment>
<dbReference type="EMBL" id="CAXDID020000550">
    <property type="protein sequence ID" value="CAL6102008.1"/>
    <property type="molecule type" value="Genomic_DNA"/>
</dbReference>
<gene>
    <name evidence="2" type="ORF">HINF_LOCUS11354</name>
    <name evidence="3" type="ORF">HINF_LOCUS71463</name>
</gene>
<sequence length="393" mass="43651">MKRIQTLQICLSLLSELVGLPQTSSTAFIFVLALLLLHVAISIFTFGILNTDFEQSIMIQYDRNHIFSHLVVNEQFMNNLQLEIVYWNLSSALEVAKYFNIQLLTQQTRKSNSTSHNCKCYGQLLYENKIIRFCEKRESLLAQFGQAQFSYDSNPSFYSIYTSKSQDVHINFTVSLARHPSFALFGLQSQIQITSSDFKLQIVDFLSNGVLICFQCALNASDSDFIFITQGANISGLILNSGDYFTLLNIFLQFRLNGSIISGLISQNQLSQIIVSETNISGFGSGFNIGGIFVSISTQTTVFAQNVQICVQGLTNNGMGLIISGTILENCEICDLKYFAFGICATEVENGVVKDKQIVCKEGFNFDGLQCSCQGQIIGGECITLACTKQIII</sequence>
<feature type="transmembrane region" description="Helical" evidence="1">
    <location>
        <begin position="29"/>
        <end position="49"/>
    </location>
</feature>
<proteinExistence type="predicted"/>
<accession>A0AA86TN68</accession>
<dbReference type="Proteomes" id="UP001642409">
    <property type="component" value="Unassembled WGS sequence"/>
</dbReference>
<evidence type="ECO:0000313" key="2">
    <source>
        <dbReference type="EMBL" id="CAI9923709.1"/>
    </source>
</evidence>